<sequence>MYGSQPFSRIICNLYCRVNAIKPSADPKWEDAEEALQQATPNDMHLFLNFCLKLQYNPDGRRLKRFKKSSAITADWKHFRVYYARVTKHEMSKEMDKQGLDKQPRENIPVYIEDMVPFNETVLQRGLFTINRKQAMLSLQFKHLQLSLQRDPHGGPPVPMIELQPEFVKSVLGMSKLNTFALPEIIYGVSLVFSPHVLLFSILFYAHAFAAPDLKSMEDLRRLLETPMNGKTLDAELRNLSEIHGFLNPFFSHQFRYGGGALLDQSGFISDAQRNVIMAHSSSKTFINHYRPRRHAGRWIDKRRPRYLTEADRASVEKDPVLQAAIRWQVDLEIQRDRSDDSTLDTLLEGQKRKVHNLRRSLQEKQRKEIRRDFSRKQAFVMPPEQILLNETFFTWPTSDLLEDEWMWRSKAVAAAVQYCSFPEGGPLRGRPKHPAPSDDEDHIARPPARRQKTEERPTISAWEKEFTALDEHIKKEIKPQVCFQCRKKYSDHYGLRKHFKMSHLQDRKCNFLLLDTSMGIHGEKALFCRSRIDFNKALSSFEQNYLGAWFALLPTKFTLFLGPCSKELICSLTNDPLYAS</sequence>
<dbReference type="Proteomes" id="UP000254937">
    <property type="component" value="Unassembled WGS sequence"/>
</dbReference>
<keyword evidence="1" id="KW-0479">Metal-binding</keyword>
<reference evidence="4 5" key="1">
    <citation type="submission" date="2018-07" db="EMBL/GenBank/DDBJ databases">
        <title>Section-level genome sequencing of Aspergillus section Nigri to investigate inter- and intra-species variation.</title>
        <authorList>
            <consortium name="DOE Joint Genome Institute"/>
            <person name="Vesth T.C."/>
            <person name="Nybo J.L."/>
            <person name="Theobald S."/>
            <person name="Frisvad J.C."/>
            <person name="Larsen T.O."/>
            <person name="Nielsen K.F."/>
            <person name="Hoof J.B."/>
            <person name="Brandl J."/>
            <person name="Salamov A."/>
            <person name="Riley R."/>
            <person name="Gladden J.M."/>
            <person name="Phatale P."/>
            <person name="Nielsen M.T."/>
            <person name="Lyhne E.K."/>
            <person name="Kogle M.E."/>
            <person name="Strasser K."/>
            <person name="McDonnell E."/>
            <person name="Barry K."/>
            <person name="Clum A."/>
            <person name="Chen C."/>
            <person name="Nolan M."/>
            <person name="Sandor L."/>
            <person name="Kuo A."/>
            <person name="Lipzen A."/>
            <person name="Hainaut M."/>
            <person name="Drula E."/>
            <person name="Tsang A."/>
            <person name="Magnuson J.K."/>
            <person name="Henrissat B."/>
            <person name="Wiebenga A."/>
            <person name="Simmons B.A."/>
            <person name="Makela M.R."/>
            <person name="De vries R.P."/>
            <person name="Grigoriev I.V."/>
            <person name="Mortensen U.H."/>
            <person name="Baker S.E."/>
            <person name="Andersen M.R."/>
        </authorList>
    </citation>
    <scope>NUCLEOTIDE SEQUENCE [LARGE SCALE GENOMIC DNA]</scope>
    <source>
        <strain evidence="4 5">ATCC 13157</strain>
    </source>
</reference>
<dbReference type="Pfam" id="PF11917">
    <property type="entry name" value="DUF3435"/>
    <property type="match status" value="3"/>
</dbReference>
<dbReference type="PROSITE" id="PS50157">
    <property type="entry name" value="ZINC_FINGER_C2H2_2"/>
    <property type="match status" value="1"/>
</dbReference>
<dbReference type="GO" id="GO:0008270">
    <property type="term" value="F:zinc ion binding"/>
    <property type="evidence" value="ECO:0007669"/>
    <property type="project" value="UniProtKB-KW"/>
</dbReference>
<keyword evidence="5" id="KW-1185">Reference proteome</keyword>
<dbReference type="InterPro" id="IPR013087">
    <property type="entry name" value="Znf_C2H2_type"/>
</dbReference>
<evidence type="ECO:0000313" key="5">
    <source>
        <dbReference type="Proteomes" id="UP000254937"/>
    </source>
</evidence>
<keyword evidence="1" id="KW-0863">Zinc-finger</keyword>
<evidence type="ECO:0000313" key="4">
    <source>
        <dbReference type="EMBL" id="RDK41021.1"/>
    </source>
</evidence>
<dbReference type="AlphaFoldDB" id="A0A370PFP7"/>
<dbReference type="PANTHER" id="PTHR37535:SF2">
    <property type="entry name" value="FINGER DOMAIN PROTEIN, PUTATIVE (AFU_ORTHOLOGUE AFUA_6G09300)-RELATED"/>
    <property type="match status" value="1"/>
</dbReference>
<evidence type="ECO:0000256" key="2">
    <source>
        <dbReference type="SAM" id="MobiDB-lite"/>
    </source>
</evidence>
<gene>
    <name evidence="4" type="ORF">M752DRAFT_284523</name>
</gene>
<accession>A0A370PFP7</accession>
<feature type="domain" description="C2H2-type" evidence="3">
    <location>
        <begin position="481"/>
        <end position="509"/>
    </location>
</feature>
<evidence type="ECO:0000256" key="1">
    <source>
        <dbReference type="PROSITE-ProRule" id="PRU00042"/>
    </source>
</evidence>
<proteinExistence type="predicted"/>
<dbReference type="EMBL" id="KZ851856">
    <property type="protein sequence ID" value="RDK41021.1"/>
    <property type="molecule type" value="Genomic_DNA"/>
</dbReference>
<name>A0A370PFP7_ASPPH</name>
<organism evidence="4 5">
    <name type="scientific">Aspergillus phoenicis ATCC 13157</name>
    <dbReference type="NCBI Taxonomy" id="1353007"/>
    <lineage>
        <taxon>Eukaryota</taxon>
        <taxon>Fungi</taxon>
        <taxon>Dikarya</taxon>
        <taxon>Ascomycota</taxon>
        <taxon>Pezizomycotina</taxon>
        <taxon>Eurotiomycetes</taxon>
        <taxon>Eurotiomycetidae</taxon>
        <taxon>Eurotiales</taxon>
        <taxon>Aspergillaceae</taxon>
        <taxon>Aspergillus</taxon>
    </lineage>
</organism>
<dbReference type="InterPro" id="IPR021842">
    <property type="entry name" value="DUF3435"/>
</dbReference>
<feature type="region of interest" description="Disordered" evidence="2">
    <location>
        <begin position="424"/>
        <end position="458"/>
    </location>
</feature>
<keyword evidence="1" id="KW-0862">Zinc</keyword>
<dbReference type="PANTHER" id="PTHR37535">
    <property type="entry name" value="FLUG DOMAIN PROTEIN"/>
    <property type="match status" value="1"/>
</dbReference>
<protein>
    <recommendedName>
        <fullName evidence="3">C2H2-type domain-containing protein</fullName>
    </recommendedName>
</protein>
<evidence type="ECO:0000259" key="3">
    <source>
        <dbReference type="PROSITE" id="PS50157"/>
    </source>
</evidence>
<dbReference type="PROSITE" id="PS00028">
    <property type="entry name" value="ZINC_FINGER_C2H2_1"/>
    <property type="match status" value="1"/>
</dbReference>